<evidence type="ECO:0000313" key="2">
    <source>
        <dbReference type="EMBL" id="GJG27305.1"/>
    </source>
</evidence>
<dbReference type="InterPro" id="IPR050834">
    <property type="entry name" value="Glycosyltransf_2"/>
</dbReference>
<dbReference type="EMBL" id="BPTR01000001">
    <property type="protein sequence ID" value="GJG27305.1"/>
    <property type="molecule type" value="Genomic_DNA"/>
</dbReference>
<dbReference type="AlphaFoldDB" id="A0AA37HV36"/>
<feature type="domain" description="Glycosyltransferase 2-like" evidence="1">
    <location>
        <begin position="9"/>
        <end position="172"/>
    </location>
</feature>
<dbReference type="InterPro" id="IPR029044">
    <property type="entry name" value="Nucleotide-diphossugar_trans"/>
</dbReference>
<proteinExistence type="predicted"/>
<protein>
    <submittedName>
        <fullName evidence="2">Glycosyl transferase</fullName>
    </submittedName>
</protein>
<evidence type="ECO:0000259" key="1">
    <source>
        <dbReference type="Pfam" id="PF00535"/>
    </source>
</evidence>
<gene>
    <name evidence="2" type="ORF">PRRU23_10050</name>
</gene>
<dbReference type="InterPro" id="IPR001173">
    <property type="entry name" value="Glyco_trans_2-like"/>
</dbReference>
<keyword evidence="2" id="KW-0808">Transferase</keyword>
<dbReference type="PANTHER" id="PTHR43685">
    <property type="entry name" value="GLYCOSYLTRANSFERASE"/>
    <property type="match status" value="1"/>
</dbReference>
<reference evidence="2" key="1">
    <citation type="submission" date="2021-08" db="EMBL/GenBank/DDBJ databases">
        <title>Prevotella lacticifex sp. nov., isolated from rumen of cow.</title>
        <authorList>
            <person name="Shinkai T."/>
            <person name="Ikeyama N."/>
            <person name="Kumagai M."/>
            <person name="Ohmori H."/>
            <person name="Sakamoto M."/>
            <person name="Ohkuma M."/>
            <person name="Mitsumori M."/>
        </authorList>
    </citation>
    <scope>NUCLEOTIDE SEQUENCE</scope>
    <source>
        <strain evidence="2">DSM 11371</strain>
    </source>
</reference>
<organism evidence="2 3">
    <name type="scientific">Segatella bryantii</name>
    <name type="common">Prevotella bryantii</name>
    <dbReference type="NCBI Taxonomy" id="77095"/>
    <lineage>
        <taxon>Bacteria</taxon>
        <taxon>Pseudomonadati</taxon>
        <taxon>Bacteroidota</taxon>
        <taxon>Bacteroidia</taxon>
        <taxon>Bacteroidales</taxon>
        <taxon>Prevotellaceae</taxon>
        <taxon>Segatella</taxon>
    </lineage>
</organism>
<accession>A0AA37HV36</accession>
<sequence length="300" mass="35813">MHIMKKKLSILIPEYNTCCIKLVKSIQEQVSLINDLIYEIIVADDGSTNEKEWASNQSISNWSNCLFIRRDVNVGRAKIRNFLAQKAKYPWLLFIDCDMSIQNSDYISKYLQSEGDVIYGGYLTDNNPNKHINNLRYIYEKKAERTHTYLERRKNPYQDFHTSNFLIKREIMIRIPFDERFEHYGYEDVVFGRQLKENGIRINHINNPVIFEDFEDNEHFIIKTEEGLQTLSAFSNDLKGYSTLIKITTFLQRYHLINIIRMIYKITQKRIRKSLIGNHPKTFFFSFYKLGYFISIHKFH</sequence>
<dbReference type="PANTHER" id="PTHR43685:SF3">
    <property type="entry name" value="SLR2126 PROTEIN"/>
    <property type="match status" value="1"/>
</dbReference>
<name>A0AA37HV36_SEGBR</name>
<comment type="caution">
    <text evidence="2">The sequence shown here is derived from an EMBL/GenBank/DDBJ whole genome shotgun (WGS) entry which is preliminary data.</text>
</comment>
<dbReference type="Proteomes" id="UP000887043">
    <property type="component" value="Unassembled WGS sequence"/>
</dbReference>
<dbReference type="Gene3D" id="3.90.550.10">
    <property type="entry name" value="Spore Coat Polysaccharide Biosynthesis Protein SpsA, Chain A"/>
    <property type="match status" value="1"/>
</dbReference>
<dbReference type="SUPFAM" id="SSF53448">
    <property type="entry name" value="Nucleotide-diphospho-sugar transferases"/>
    <property type="match status" value="1"/>
</dbReference>
<dbReference type="Pfam" id="PF00535">
    <property type="entry name" value="Glycos_transf_2"/>
    <property type="match status" value="1"/>
</dbReference>
<evidence type="ECO:0000313" key="3">
    <source>
        <dbReference type="Proteomes" id="UP000887043"/>
    </source>
</evidence>
<dbReference type="GO" id="GO:0016740">
    <property type="term" value="F:transferase activity"/>
    <property type="evidence" value="ECO:0007669"/>
    <property type="project" value="UniProtKB-KW"/>
</dbReference>